<feature type="chain" id="PRO_5001663530" evidence="1">
    <location>
        <begin position="22"/>
        <end position="451"/>
    </location>
</feature>
<accession>A0A069E724</accession>
<dbReference type="eggNOG" id="COG1520">
    <property type="taxonomic scope" value="Bacteria"/>
</dbReference>
<dbReference type="Proteomes" id="UP000027446">
    <property type="component" value="Unassembled WGS sequence"/>
</dbReference>
<organism evidence="3 4">
    <name type="scientific">Hyphomonas adhaerens MHS-3</name>
    <dbReference type="NCBI Taxonomy" id="1280949"/>
    <lineage>
        <taxon>Bacteria</taxon>
        <taxon>Pseudomonadati</taxon>
        <taxon>Pseudomonadota</taxon>
        <taxon>Alphaproteobacteria</taxon>
        <taxon>Hyphomonadales</taxon>
        <taxon>Hyphomonadaceae</taxon>
        <taxon>Hyphomonas</taxon>
    </lineage>
</organism>
<dbReference type="PANTHER" id="PTHR34512:SF30">
    <property type="entry name" value="OUTER MEMBRANE PROTEIN ASSEMBLY FACTOR BAMB"/>
    <property type="match status" value="1"/>
</dbReference>
<dbReference type="EMBL" id="ARYH01000001">
    <property type="protein sequence ID" value="KCZ85749.1"/>
    <property type="molecule type" value="Genomic_DNA"/>
</dbReference>
<dbReference type="SMART" id="SM00564">
    <property type="entry name" value="PQQ"/>
    <property type="match status" value="7"/>
</dbReference>
<dbReference type="PATRIC" id="fig|1280949.3.peg.1774"/>
<dbReference type="Pfam" id="PF13360">
    <property type="entry name" value="PQQ_2"/>
    <property type="match status" value="1"/>
</dbReference>
<dbReference type="Gene3D" id="2.130.10.10">
    <property type="entry name" value="YVTN repeat-like/Quinoprotein amine dehydrogenase"/>
    <property type="match status" value="1"/>
</dbReference>
<reference evidence="3 4" key="1">
    <citation type="journal article" date="2014" name="Antonie Van Leeuwenhoek">
        <title>Hyphomonas beringensis sp. nov. and Hyphomonas chukchiensis sp. nov., isolated from surface seawater of the Bering Sea and Chukchi Sea.</title>
        <authorList>
            <person name="Li C."/>
            <person name="Lai Q."/>
            <person name="Li G."/>
            <person name="Dong C."/>
            <person name="Wang J."/>
            <person name="Liao Y."/>
            <person name="Shao Z."/>
        </authorList>
    </citation>
    <scope>NUCLEOTIDE SEQUENCE [LARGE SCALE GENOMIC DNA]</scope>
    <source>
        <strain evidence="3 4">MHS-3</strain>
    </source>
</reference>
<dbReference type="InterPro" id="IPR011047">
    <property type="entry name" value="Quinoprotein_ADH-like_sf"/>
</dbReference>
<evidence type="ECO:0000256" key="1">
    <source>
        <dbReference type="SAM" id="SignalP"/>
    </source>
</evidence>
<dbReference type="InterPro" id="IPR015943">
    <property type="entry name" value="WD40/YVTN_repeat-like_dom_sf"/>
</dbReference>
<dbReference type="InterPro" id="IPR018391">
    <property type="entry name" value="PQQ_b-propeller_rpt"/>
</dbReference>
<dbReference type="PANTHER" id="PTHR34512">
    <property type="entry name" value="CELL SURFACE PROTEIN"/>
    <property type="match status" value="1"/>
</dbReference>
<name>A0A069E724_9PROT</name>
<feature type="domain" description="Pyrrolo-quinoline quinone repeat" evidence="2">
    <location>
        <begin position="133"/>
        <end position="369"/>
    </location>
</feature>
<dbReference type="PROSITE" id="PS51257">
    <property type="entry name" value="PROKAR_LIPOPROTEIN"/>
    <property type="match status" value="1"/>
</dbReference>
<proteinExistence type="predicted"/>
<dbReference type="STRING" id="1280949.HAD_08690"/>
<dbReference type="AlphaFoldDB" id="A0A069E724"/>
<dbReference type="SUPFAM" id="SSF50998">
    <property type="entry name" value="Quinoprotein alcohol dehydrogenase-like"/>
    <property type="match status" value="1"/>
</dbReference>
<dbReference type="InterPro" id="IPR002372">
    <property type="entry name" value="PQQ_rpt_dom"/>
</dbReference>
<feature type="signal peptide" evidence="1">
    <location>
        <begin position="1"/>
        <end position="21"/>
    </location>
</feature>
<dbReference type="RefSeq" id="WP_035570552.1">
    <property type="nucleotide sequence ID" value="NZ_ARYH01000001.1"/>
</dbReference>
<gene>
    <name evidence="3" type="ORF">HAD_08690</name>
</gene>
<protein>
    <submittedName>
        <fullName evidence="3">PQQ repeat-containing protein</fullName>
    </submittedName>
</protein>
<sequence length="451" mass="47475">MTPTRKFLLAGAALGFLGLTACSSLPSFNFGNSKAKELAEAEKAGRITMVLSDTDLEANPELATETITLPPPREIDSWPQAGASAAKVVGHIKAAETLSIAWRNGVGKGSSKKSAISTPPVASKTTVFTLDSEQQIVATDLASGNTKWRKKLKGLSKRDKAALGGGLAVDGDTLIVASGFGYVTALDASTGDEKWKNTMSAPMTGAPTIKDDRIFVESNNNEIFALAKDTGEIEWSDQAISETARVLGSPSPAAVEDFVIAPFSSGEVIAYLASNGRRLWTDAISSAGRFTPISEINDIGSHPVLAGGLVFASSQSGITIAIDGRSGQRIWSSQIGSVQAPAVTGEQMFVLGTDGKLACLNTNSGEAYWVVQLRQFEKEKKKKKRISYSGPIVASGRVLVVSSTGHLLAYSPQTGEEVGSAKLGDRVYLEPIAVQDKVLVLTDDAKLIAIK</sequence>
<keyword evidence="1" id="KW-0732">Signal</keyword>
<evidence type="ECO:0000313" key="3">
    <source>
        <dbReference type="EMBL" id="KCZ85749.1"/>
    </source>
</evidence>
<keyword evidence="4" id="KW-1185">Reference proteome</keyword>
<comment type="caution">
    <text evidence="3">The sequence shown here is derived from an EMBL/GenBank/DDBJ whole genome shotgun (WGS) entry which is preliminary data.</text>
</comment>
<dbReference type="OrthoDB" id="5290752at2"/>
<evidence type="ECO:0000313" key="4">
    <source>
        <dbReference type="Proteomes" id="UP000027446"/>
    </source>
</evidence>
<evidence type="ECO:0000259" key="2">
    <source>
        <dbReference type="Pfam" id="PF13360"/>
    </source>
</evidence>